<feature type="transmembrane region" description="Helical" evidence="1">
    <location>
        <begin position="144"/>
        <end position="168"/>
    </location>
</feature>
<keyword evidence="1" id="KW-1133">Transmembrane helix</keyword>
<evidence type="ECO:0000313" key="2">
    <source>
        <dbReference type="EMBL" id="KEY63211.1"/>
    </source>
</evidence>
<proteinExistence type="predicted"/>
<evidence type="ECO:0000313" key="3">
    <source>
        <dbReference type="Proteomes" id="UP000028401"/>
    </source>
</evidence>
<gene>
    <name evidence="2" type="ORF">U725_00671</name>
</gene>
<comment type="caution">
    <text evidence="2">The sequence shown here is derived from an EMBL/GenBank/DDBJ whole genome shotgun (WGS) entry which is preliminary data.</text>
</comment>
<accession>A0A084AD32</accession>
<name>A0A084AD32_LACLC</name>
<dbReference type="AlphaFoldDB" id="A0A084AD32"/>
<keyword evidence="1" id="KW-0812">Transmembrane</keyword>
<keyword evidence="1" id="KW-0472">Membrane</keyword>
<evidence type="ECO:0000256" key="1">
    <source>
        <dbReference type="SAM" id="Phobius"/>
    </source>
</evidence>
<feature type="transmembrane region" description="Helical" evidence="1">
    <location>
        <begin position="117"/>
        <end position="138"/>
    </location>
</feature>
<dbReference type="RefSeq" id="WP_042747874.1">
    <property type="nucleotide sequence ID" value="NZ_AZSI01000013.1"/>
</dbReference>
<dbReference type="Proteomes" id="UP000028401">
    <property type="component" value="Unassembled WGS sequence"/>
</dbReference>
<sequence>MDNKKTLYQASFDESRNIQGKYEKYVKNSYKQMGIVNVILTALLAIIFFGILFYALGVSMVGGFLNAKSDEINILNYNNVVLAARLAAPFIVVSKFGVFSWIFIWVVLIIRSLLPRWNVVAFSTLGGIAGAVMSLLLFVSLGPILFGFALVGVGWLGILLQIYLLIIFGIRQIGGELNVIYQNLYSLPKEKSKSSKIFFQPKINYYNFSNYDDKYGYD</sequence>
<feature type="transmembrane region" description="Helical" evidence="1">
    <location>
        <begin position="34"/>
        <end position="56"/>
    </location>
</feature>
<reference evidence="2 3" key="1">
    <citation type="submission" date="2014-06" db="EMBL/GenBank/DDBJ databases">
        <title>Draft genome sequence of the putrescine producing strain Lactococcus lactis subsp cremoris GE214.</title>
        <authorList>
            <person name="Ladero V."/>
            <person name="Linares D.M."/>
            <person name="del Rio B."/>
            <person name="Mayo B."/>
            <person name="Martin M.C."/>
            <person name="Fernandez M."/>
            <person name="Alvarez M.A."/>
        </authorList>
    </citation>
    <scope>NUCLEOTIDE SEQUENCE [LARGE SCALE GENOMIC DNA]</scope>
    <source>
        <strain evidence="2 3">GE214</strain>
    </source>
</reference>
<dbReference type="EMBL" id="AZSI01000013">
    <property type="protein sequence ID" value="KEY63211.1"/>
    <property type="molecule type" value="Genomic_DNA"/>
</dbReference>
<feature type="transmembrane region" description="Helical" evidence="1">
    <location>
        <begin position="86"/>
        <end position="110"/>
    </location>
</feature>
<dbReference type="PATRIC" id="fig|1415168.3.peg.710"/>
<organism evidence="2 3">
    <name type="scientific">Lactococcus cremoris subsp. cremoris GE214</name>
    <dbReference type="NCBI Taxonomy" id="1415168"/>
    <lineage>
        <taxon>Bacteria</taxon>
        <taxon>Bacillati</taxon>
        <taxon>Bacillota</taxon>
        <taxon>Bacilli</taxon>
        <taxon>Lactobacillales</taxon>
        <taxon>Streptococcaceae</taxon>
        <taxon>Lactococcus</taxon>
        <taxon>Lactococcus cremoris subsp. cremoris</taxon>
    </lineage>
</organism>
<protein>
    <recommendedName>
        <fullName evidence="4">Transmembrane protein</fullName>
    </recommendedName>
</protein>
<evidence type="ECO:0008006" key="4">
    <source>
        <dbReference type="Google" id="ProtNLM"/>
    </source>
</evidence>